<dbReference type="GO" id="GO:0005509">
    <property type="term" value="F:calcium ion binding"/>
    <property type="evidence" value="ECO:0007669"/>
    <property type="project" value="InterPro"/>
</dbReference>
<dbReference type="Pfam" id="PF00168">
    <property type="entry name" value="C2"/>
    <property type="match status" value="1"/>
</dbReference>
<dbReference type="InterPro" id="IPR037300">
    <property type="entry name" value="Perforin-1_C2"/>
</dbReference>
<evidence type="ECO:0000256" key="4">
    <source>
        <dbReference type="ARBA" id="ARBA00022525"/>
    </source>
</evidence>
<gene>
    <name evidence="11" type="ORF">Q8A67_000672</name>
</gene>
<dbReference type="GO" id="GO:0051607">
    <property type="term" value="P:defense response to virus"/>
    <property type="evidence" value="ECO:0007669"/>
    <property type="project" value="TreeGrafter"/>
</dbReference>
<dbReference type="InterPro" id="IPR020863">
    <property type="entry name" value="MACPF_CS"/>
</dbReference>
<dbReference type="InterPro" id="IPR035892">
    <property type="entry name" value="C2_domain_sf"/>
</dbReference>
<dbReference type="PANTHER" id="PTHR46096">
    <property type="entry name" value="PERFORIN-1"/>
    <property type="match status" value="1"/>
</dbReference>
<dbReference type="SMART" id="SM00457">
    <property type="entry name" value="MACPF"/>
    <property type="match status" value="1"/>
</dbReference>
<comment type="subcellular location">
    <subcellularLocation>
        <location evidence="1">Membrane</location>
    </subcellularLocation>
    <subcellularLocation>
        <location evidence="2">Secreted</location>
    </subcellularLocation>
</comment>
<dbReference type="GO" id="GO:0001771">
    <property type="term" value="P:immunological synapse formation"/>
    <property type="evidence" value="ECO:0007669"/>
    <property type="project" value="TreeGrafter"/>
</dbReference>
<dbReference type="SMART" id="SM00239">
    <property type="entry name" value="C2"/>
    <property type="match status" value="1"/>
</dbReference>
<dbReference type="InterPro" id="IPR001862">
    <property type="entry name" value="MAC_perforin"/>
</dbReference>
<feature type="domain" description="MACPF" evidence="10">
    <location>
        <begin position="78"/>
        <end position="422"/>
    </location>
</feature>
<dbReference type="GO" id="GO:0022829">
    <property type="term" value="F:wide pore channel activity"/>
    <property type="evidence" value="ECO:0007669"/>
    <property type="project" value="TreeGrafter"/>
</dbReference>
<dbReference type="SUPFAM" id="SSF49562">
    <property type="entry name" value="C2 domain (Calcium/lipid-binding domain, CaLB)"/>
    <property type="match status" value="1"/>
</dbReference>
<evidence type="ECO:0000256" key="1">
    <source>
        <dbReference type="ARBA" id="ARBA00004370"/>
    </source>
</evidence>
<dbReference type="GO" id="GO:0001913">
    <property type="term" value="P:T cell mediated cytotoxicity"/>
    <property type="evidence" value="ECO:0007669"/>
    <property type="project" value="TreeGrafter"/>
</dbReference>
<dbReference type="GO" id="GO:0140911">
    <property type="term" value="F:pore-forming activity"/>
    <property type="evidence" value="ECO:0007669"/>
    <property type="project" value="InterPro"/>
</dbReference>
<dbReference type="EMBL" id="JAUYZG010000001">
    <property type="protein sequence ID" value="KAK2916298.1"/>
    <property type="molecule type" value="Genomic_DNA"/>
</dbReference>
<dbReference type="GO" id="GO:0005579">
    <property type="term" value="C:membrane attack complex"/>
    <property type="evidence" value="ECO:0007669"/>
    <property type="project" value="InterPro"/>
</dbReference>
<dbReference type="InterPro" id="IPR000008">
    <property type="entry name" value="C2_dom"/>
</dbReference>
<name>A0AA88TXY2_9TELE</name>
<dbReference type="GO" id="GO:0031640">
    <property type="term" value="P:killing of cells of another organism"/>
    <property type="evidence" value="ECO:0007669"/>
    <property type="project" value="UniProtKB-KW"/>
</dbReference>
<dbReference type="Gene3D" id="2.60.40.150">
    <property type="entry name" value="C2 domain"/>
    <property type="match status" value="1"/>
</dbReference>
<dbReference type="Pfam" id="PF01823">
    <property type="entry name" value="MACPF"/>
    <property type="match status" value="1"/>
</dbReference>
<keyword evidence="12" id="KW-1185">Reference proteome</keyword>
<feature type="domain" description="C2" evidence="9">
    <location>
        <begin position="444"/>
        <end position="563"/>
    </location>
</feature>
<evidence type="ECO:0000259" key="10">
    <source>
        <dbReference type="PROSITE" id="PS51412"/>
    </source>
</evidence>
<reference evidence="11" key="1">
    <citation type="submission" date="2023-08" db="EMBL/GenBank/DDBJ databases">
        <title>Chromosome-level Genome Assembly of mud carp (Cirrhinus molitorella).</title>
        <authorList>
            <person name="Liu H."/>
        </authorList>
    </citation>
    <scope>NUCLEOTIDE SEQUENCE</scope>
    <source>
        <strain evidence="11">Prfri</strain>
        <tissue evidence="11">Muscle</tissue>
    </source>
</reference>
<accession>A0AA88TXY2</accession>
<evidence type="ECO:0000256" key="3">
    <source>
        <dbReference type="ARBA" id="ARBA00009214"/>
    </source>
</evidence>
<protein>
    <submittedName>
        <fullName evidence="11">Uncharacterized protein</fullName>
    </submittedName>
</protein>
<evidence type="ECO:0000313" key="11">
    <source>
        <dbReference type="EMBL" id="KAK2916298.1"/>
    </source>
</evidence>
<dbReference type="PRINTS" id="PR00764">
    <property type="entry name" value="COMPLEMENTC9"/>
</dbReference>
<keyword evidence="5" id="KW-0732">Signal</keyword>
<evidence type="ECO:0000313" key="12">
    <source>
        <dbReference type="Proteomes" id="UP001187343"/>
    </source>
</evidence>
<organism evidence="11 12">
    <name type="scientific">Cirrhinus molitorella</name>
    <name type="common">mud carp</name>
    <dbReference type="NCBI Taxonomy" id="172907"/>
    <lineage>
        <taxon>Eukaryota</taxon>
        <taxon>Metazoa</taxon>
        <taxon>Chordata</taxon>
        <taxon>Craniata</taxon>
        <taxon>Vertebrata</taxon>
        <taxon>Euteleostomi</taxon>
        <taxon>Actinopterygii</taxon>
        <taxon>Neopterygii</taxon>
        <taxon>Teleostei</taxon>
        <taxon>Ostariophysi</taxon>
        <taxon>Cypriniformes</taxon>
        <taxon>Cyprinidae</taxon>
        <taxon>Labeoninae</taxon>
        <taxon>Labeonini</taxon>
        <taxon>Cirrhinus</taxon>
    </lineage>
</organism>
<dbReference type="CDD" id="cd04032">
    <property type="entry name" value="C2_Perforin"/>
    <property type="match status" value="1"/>
</dbReference>
<evidence type="ECO:0000256" key="2">
    <source>
        <dbReference type="ARBA" id="ARBA00004613"/>
    </source>
</evidence>
<dbReference type="PROSITE" id="PS50004">
    <property type="entry name" value="C2"/>
    <property type="match status" value="1"/>
</dbReference>
<keyword evidence="8" id="KW-1015">Disulfide bond</keyword>
<evidence type="ECO:0000259" key="9">
    <source>
        <dbReference type="PROSITE" id="PS50004"/>
    </source>
</evidence>
<dbReference type="AlphaFoldDB" id="A0AA88TXY2"/>
<dbReference type="InterPro" id="IPR052784">
    <property type="entry name" value="Perforin-1_pore-forming"/>
</dbReference>
<evidence type="ECO:0000256" key="5">
    <source>
        <dbReference type="ARBA" id="ARBA00022729"/>
    </source>
</evidence>
<keyword evidence="7" id="KW-0472">Membrane</keyword>
<comment type="similarity">
    <text evidence="3">Belongs to the complement C6/C7/C8/C9 family.</text>
</comment>
<evidence type="ECO:0000256" key="6">
    <source>
        <dbReference type="ARBA" id="ARBA00022852"/>
    </source>
</evidence>
<dbReference type="InterPro" id="IPR020864">
    <property type="entry name" value="MACPF"/>
</dbReference>
<dbReference type="GO" id="GO:0005576">
    <property type="term" value="C:extracellular region"/>
    <property type="evidence" value="ECO:0007669"/>
    <property type="project" value="UniProtKB-SubCell"/>
</dbReference>
<keyword evidence="4" id="KW-0964">Secreted</keyword>
<dbReference type="PROSITE" id="PS00279">
    <property type="entry name" value="MACPF_1"/>
    <property type="match status" value="1"/>
</dbReference>
<dbReference type="PANTHER" id="PTHR46096:SF3">
    <property type="entry name" value="PERFORIN-1"/>
    <property type="match status" value="1"/>
</dbReference>
<evidence type="ECO:0000256" key="8">
    <source>
        <dbReference type="ARBA" id="ARBA00023157"/>
    </source>
</evidence>
<evidence type="ECO:0000256" key="7">
    <source>
        <dbReference type="ARBA" id="ARBA00023136"/>
    </source>
</evidence>
<comment type="caution">
    <text evidence="11">The sequence shown here is derived from an EMBL/GenBank/DDBJ whole genome shotgun (WGS) entry which is preliminary data.</text>
</comment>
<proteinExistence type="inferred from homology"/>
<keyword evidence="6" id="KW-0204">Cytolysis</keyword>
<sequence>MRLVEGRSGPAFTPYHPLMLQRSNPVWTNWDEPGVARGQDGFNFRIKPKLAMIPQVILWSGLLLYLPPPTSPACFLGKEAECQDANFVPGSDLAGEGFDITKMKRLGTFVIDMRKWELKNSTCNLCKNPFMKYEKQKLPVSVIYWRATQNCKKSLSSSVYESSESLVSSSTSSVENNWKAGLGIGNMVSKMSLMLAGTNSNLAEYSMAKTKKDKFSFIKQSTSCGYYSYSISSRSPLHHELTHEFTSLPETYDNQTKQSYLSFVEKFGTHYIVQVKLGGTVQSVTSVKQCMATLQDLSVDEVKTCLDVEASASVMGKMSINTAYRHCKQNQDKKLSKHSFANSFTDRLTEISGGHAQDTALLFSSSNDPGAYNQWLSSVPEKPDVLSFSLKPLHMLLPAEDPKREQIRRAIRDYILQRALWRNCSTPCKAGIATNSKEPCVCSCHNSPGVKANCCPSQRGLAQITVTVLKATGLFGDYFSQTDGYVKVLRNHKVFLGETPVIWNQNSPTWNWRFDLGSFVLSQFGGLRLEVWDRDNKWDDDLLGACNIQLKAGVKQEICRLNHGLLYYQTAVTCGPSLAGSSCTEYVGSPMSSHLEKMYVSRHALPIPKDVLVNMGVLLDERRFMFSQTSEPKSKTQTL</sequence>
<dbReference type="PROSITE" id="PS51412">
    <property type="entry name" value="MACPF_2"/>
    <property type="match status" value="1"/>
</dbReference>
<dbReference type="Proteomes" id="UP001187343">
    <property type="component" value="Unassembled WGS sequence"/>
</dbReference>